<evidence type="ECO:0008006" key="4">
    <source>
        <dbReference type="Google" id="ProtNLM"/>
    </source>
</evidence>
<dbReference type="RefSeq" id="WP_132648946.1">
    <property type="nucleotide sequence ID" value="NZ_CP181386.1"/>
</dbReference>
<feature type="signal peptide" evidence="1">
    <location>
        <begin position="1"/>
        <end position="27"/>
    </location>
</feature>
<dbReference type="Proteomes" id="UP000295106">
    <property type="component" value="Unassembled WGS sequence"/>
</dbReference>
<evidence type="ECO:0000256" key="1">
    <source>
        <dbReference type="SAM" id="SignalP"/>
    </source>
</evidence>
<protein>
    <recommendedName>
        <fullName evidence="4">Lipoprotein</fullName>
    </recommendedName>
</protein>
<dbReference type="PROSITE" id="PS51257">
    <property type="entry name" value="PROKAR_LIPOPROTEIN"/>
    <property type="match status" value="1"/>
</dbReference>
<dbReference type="GeneID" id="99682811"/>
<reference evidence="2 3" key="1">
    <citation type="submission" date="2019-03" db="EMBL/GenBank/DDBJ databases">
        <title>Genomic Encyclopedia of Type Strains, Phase IV (KMG-IV): sequencing the most valuable type-strain genomes for metagenomic binning, comparative biology and taxonomic classification.</title>
        <authorList>
            <person name="Goeker M."/>
        </authorList>
    </citation>
    <scope>NUCLEOTIDE SEQUENCE [LARGE SCALE GENOMIC DNA]</scope>
    <source>
        <strain evidence="2 3">DSM 1709</strain>
    </source>
</reference>
<proteinExistence type="predicted"/>
<dbReference type="EMBL" id="SLXD01000013">
    <property type="protein sequence ID" value="TCP00507.1"/>
    <property type="molecule type" value="Genomic_DNA"/>
</dbReference>
<sequence length="198" mass="21171">MTPIATRRGAILALGALLAGCAGPSFVEVAPGETVIRNRLAVTAGRAWNRFDSSAEGNQHPLWTRDGFALDTLRFYVGLKGGDLLAPTPRDKDGAKPLAYTAGMAPQDIVGLFESMVSRDGSSFTLDKMEPASFAGQPGVRFEYTSVRKGDEVVVRGVAWFAVKNGELFALAFAAPRLGFFPRGLPEVEAIVRSARLV</sequence>
<name>A0A4R2M7Y5_RUBGE</name>
<feature type="chain" id="PRO_5020288588" description="Lipoprotein" evidence="1">
    <location>
        <begin position="28"/>
        <end position="198"/>
    </location>
</feature>
<accession>A0A4R2M7Y5</accession>
<evidence type="ECO:0000313" key="3">
    <source>
        <dbReference type="Proteomes" id="UP000295106"/>
    </source>
</evidence>
<keyword evidence="1" id="KW-0732">Signal</keyword>
<dbReference type="AlphaFoldDB" id="A0A4R2M7Y5"/>
<dbReference type="OrthoDB" id="8565768at2"/>
<gene>
    <name evidence="2" type="ORF">EV684_113138</name>
</gene>
<organism evidence="2 3">
    <name type="scientific">Rubrivivax gelatinosus</name>
    <name type="common">Rhodocyclus gelatinosus</name>
    <name type="synonym">Rhodopseudomonas gelatinosa</name>
    <dbReference type="NCBI Taxonomy" id="28068"/>
    <lineage>
        <taxon>Bacteria</taxon>
        <taxon>Pseudomonadati</taxon>
        <taxon>Pseudomonadota</taxon>
        <taxon>Betaproteobacteria</taxon>
        <taxon>Burkholderiales</taxon>
        <taxon>Sphaerotilaceae</taxon>
        <taxon>Rubrivivax</taxon>
    </lineage>
</organism>
<comment type="caution">
    <text evidence="2">The sequence shown here is derived from an EMBL/GenBank/DDBJ whole genome shotgun (WGS) entry which is preliminary data.</text>
</comment>
<evidence type="ECO:0000313" key="2">
    <source>
        <dbReference type="EMBL" id="TCP00507.1"/>
    </source>
</evidence>